<dbReference type="RefSeq" id="WP_183624498.1">
    <property type="nucleotide sequence ID" value="NZ_JACIDX010000005.1"/>
</dbReference>
<organism evidence="2 3">
    <name type="scientific">Novosphingobium sediminicola</name>
    <dbReference type="NCBI Taxonomy" id="563162"/>
    <lineage>
        <taxon>Bacteria</taxon>
        <taxon>Pseudomonadati</taxon>
        <taxon>Pseudomonadota</taxon>
        <taxon>Alphaproteobacteria</taxon>
        <taxon>Sphingomonadales</taxon>
        <taxon>Sphingomonadaceae</taxon>
        <taxon>Novosphingobium</taxon>
    </lineage>
</organism>
<dbReference type="EMBL" id="JACIDX010000005">
    <property type="protein sequence ID" value="MBB3954770.1"/>
    <property type="molecule type" value="Genomic_DNA"/>
</dbReference>
<accession>A0A7W6CJC8</accession>
<gene>
    <name evidence="2" type="ORF">GGR38_001709</name>
</gene>
<name>A0A7W6CJC8_9SPHN</name>
<dbReference type="AlphaFoldDB" id="A0A7W6CJC8"/>
<keyword evidence="1" id="KW-1133">Transmembrane helix</keyword>
<comment type="caution">
    <text evidence="2">The sequence shown here is derived from an EMBL/GenBank/DDBJ whole genome shotgun (WGS) entry which is preliminary data.</text>
</comment>
<keyword evidence="1" id="KW-0472">Membrane</keyword>
<keyword evidence="1" id="KW-0812">Transmembrane</keyword>
<evidence type="ECO:0000256" key="1">
    <source>
        <dbReference type="SAM" id="Phobius"/>
    </source>
</evidence>
<dbReference type="Proteomes" id="UP000548867">
    <property type="component" value="Unassembled WGS sequence"/>
</dbReference>
<feature type="transmembrane region" description="Helical" evidence="1">
    <location>
        <begin position="119"/>
        <end position="141"/>
    </location>
</feature>
<evidence type="ECO:0000313" key="3">
    <source>
        <dbReference type="Proteomes" id="UP000548867"/>
    </source>
</evidence>
<evidence type="ECO:0000313" key="2">
    <source>
        <dbReference type="EMBL" id="MBB3954770.1"/>
    </source>
</evidence>
<sequence length="376" mass="42054">MAKDRPAPAPAFKRKIFYLPGYDPRGSRHYHAILAEEAAKDGGLMLSRRGRAEGNVVWTLGREDGAASGAHEFLVWDDIVRATWAKHPPALLWQGVRTYWHLCRHLDWRLARRWPRAGWVTLFSPGVLFIALPMLLALGLWGLAGRGWLALPVALGLGWVLAMELQKRLHSLWLLRFVIFSTIIARREAPGLEERLDGFAERIAAALEEDWDEVLLIAHSAGTILSMMVMARLLARRGGAMPDHFALVTLGSVVQLIACRGDAAWFGTDLDAVAAGDFRWLDIASVTDGACVPLVAPCLGRAKEAPEGLVQITPRWFVYCDPAHYARRRRDKYQTHFDYLRRLDRASPVDYLGLVASARPIAQSIAAFEAQRHECQ</sequence>
<keyword evidence="3" id="KW-1185">Reference proteome</keyword>
<proteinExistence type="predicted"/>
<reference evidence="2 3" key="1">
    <citation type="submission" date="2020-08" db="EMBL/GenBank/DDBJ databases">
        <title>Genomic Encyclopedia of Type Strains, Phase IV (KMG-IV): sequencing the most valuable type-strain genomes for metagenomic binning, comparative biology and taxonomic classification.</title>
        <authorList>
            <person name="Goeker M."/>
        </authorList>
    </citation>
    <scope>NUCLEOTIDE SEQUENCE [LARGE SCALE GENOMIC DNA]</scope>
    <source>
        <strain evidence="2 3">DSM 27057</strain>
    </source>
</reference>
<protein>
    <submittedName>
        <fullName evidence="2">Uncharacterized protein</fullName>
    </submittedName>
</protein>